<sequence length="175" mass="19892">MYKMLERYFELYPVLDADDDGIMELMPSRRQVNRLNVLLGKLVEFQSASMKLQDDGMTLLDVRDIFDELIEKHPVVGTYLSADAAIVKDPDFESVCVLALSGRIEGFTGDQQLMLHPFETTPQAVIPDSTTGRPQSFADKVLAAREKQRTAKKMFDGMNRRFWDANTVERVVNAK</sequence>
<reference evidence="1" key="1">
    <citation type="submission" date="2021-01" db="EMBL/GenBank/DDBJ databases">
        <title>Phytophthora aleatoria, a newly-described species from Pinus radiata is distinct from Phytophthora cactorum isolates based on comparative genomics.</title>
        <authorList>
            <person name="Mcdougal R."/>
            <person name="Panda P."/>
            <person name="Williams N."/>
            <person name="Studholme D.J."/>
        </authorList>
    </citation>
    <scope>NUCLEOTIDE SEQUENCE</scope>
    <source>
        <strain evidence="1">NZFS 4037</strain>
    </source>
</reference>
<accession>A0A8J5J0M4</accession>
<dbReference type="PANTHER" id="PTHR40866">
    <property type="entry name" value="BED-TYPE DOMAIN-CONTAINING PROTEIN"/>
    <property type="match status" value="1"/>
</dbReference>
<dbReference type="AlphaFoldDB" id="A0A8J5J0M4"/>
<keyword evidence="2" id="KW-1185">Reference proteome</keyword>
<dbReference type="Proteomes" id="UP000709295">
    <property type="component" value="Unassembled WGS sequence"/>
</dbReference>
<organism evidence="1 2">
    <name type="scientific">Phytophthora aleatoria</name>
    <dbReference type="NCBI Taxonomy" id="2496075"/>
    <lineage>
        <taxon>Eukaryota</taxon>
        <taxon>Sar</taxon>
        <taxon>Stramenopiles</taxon>
        <taxon>Oomycota</taxon>
        <taxon>Peronosporomycetes</taxon>
        <taxon>Peronosporales</taxon>
        <taxon>Peronosporaceae</taxon>
        <taxon>Phytophthora</taxon>
    </lineage>
</organism>
<dbReference type="PANTHER" id="PTHR40866:SF1">
    <property type="entry name" value="BED-TYPE DOMAIN-CONTAINING PROTEIN"/>
    <property type="match status" value="1"/>
</dbReference>
<evidence type="ECO:0000313" key="1">
    <source>
        <dbReference type="EMBL" id="KAG6956591.1"/>
    </source>
</evidence>
<protein>
    <submittedName>
        <fullName evidence="1">Uncharacterized protein</fullName>
    </submittedName>
</protein>
<dbReference type="EMBL" id="JAENGY010000789">
    <property type="protein sequence ID" value="KAG6956591.1"/>
    <property type="molecule type" value="Genomic_DNA"/>
</dbReference>
<comment type="caution">
    <text evidence="1">The sequence shown here is derived from an EMBL/GenBank/DDBJ whole genome shotgun (WGS) entry which is preliminary data.</text>
</comment>
<evidence type="ECO:0000313" key="2">
    <source>
        <dbReference type="Proteomes" id="UP000709295"/>
    </source>
</evidence>
<gene>
    <name evidence="1" type="ORF">JG688_00011352</name>
</gene>
<name>A0A8J5J0M4_9STRA</name>
<proteinExistence type="predicted"/>